<dbReference type="OrthoDB" id="8547069at2"/>
<keyword evidence="2" id="KW-1185">Reference proteome</keyword>
<gene>
    <name evidence="1" type="ORF">EBAPG3_002385</name>
</gene>
<dbReference type="KEGG" id="nlc:EBAPG3_002385"/>
<organism evidence="1 2">
    <name type="scientific">Nitrosospira lacus</name>
    <dbReference type="NCBI Taxonomy" id="1288494"/>
    <lineage>
        <taxon>Bacteria</taxon>
        <taxon>Pseudomonadati</taxon>
        <taxon>Pseudomonadota</taxon>
        <taxon>Betaproteobacteria</taxon>
        <taxon>Nitrosomonadales</taxon>
        <taxon>Nitrosomonadaceae</taxon>
        <taxon>Nitrosospira</taxon>
    </lineage>
</organism>
<evidence type="ECO:0008006" key="3">
    <source>
        <dbReference type="Google" id="ProtNLM"/>
    </source>
</evidence>
<proteinExistence type="predicted"/>
<dbReference type="AlphaFoldDB" id="A0A1W6SLN9"/>
<name>A0A1W6SLN9_9PROT</name>
<dbReference type="Proteomes" id="UP000012179">
    <property type="component" value="Chromosome"/>
</dbReference>
<protein>
    <recommendedName>
        <fullName evidence="3">Lipoprotein</fullName>
    </recommendedName>
</protein>
<dbReference type="RefSeq" id="WP_040851530.1">
    <property type="nucleotide sequence ID" value="NZ_CP021106.3"/>
</dbReference>
<evidence type="ECO:0000313" key="2">
    <source>
        <dbReference type="Proteomes" id="UP000012179"/>
    </source>
</evidence>
<dbReference type="PROSITE" id="PS51257">
    <property type="entry name" value="PROKAR_LIPOPROTEIN"/>
    <property type="match status" value="1"/>
</dbReference>
<accession>A0A1W6SLN9</accession>
<reference evidence="1 2" key="1">
    <citation type="journal article" date="2015" name="Int. J. Syst. Evol. Microbiol.">
        <title>Nitrosospira lacus sp. nov., a psychrotolerant, ammonia-oxidizing bacterium from sandy lake sediment.</title>
        <authorList>
            <person name="Urakawa H."/>
            <person name="Garcia J.C."/>
            <person name="Nielsen J.L."/>
            <person name="Le V.Q."/>
            <person name="Kozlowski J.A."/>
            <person name="Stein L.Y."/>
            <person name="Lim C.K."/>
            <person name="Pommerening-Roser A."/>
            <person name="Martens-Habbena W."/>
            <person name="Stahl D.A."/>
            <person name="Klotz M.G."/>
        </authorList>
    </citation>
    <scope>NUCLEOTIDE SEQUENCE [LARGE SCALE GENOMIC DNA]</scope>
    <source>
        <strain evidence="1 2">APG3</strain>
    </source>
</reference>
<evidence type="ECO:0000313" key="1">
    <source>
        <dbReference type="EMBL" id="ARO86711.1"/>
    </source>
</evidence>
<dbReference type="EMBL" id="CP021106">
    <property type="protein sequence ID" value="ARO86711.1"/>
    <property type="molecule type" value="Genomic_DNA"/>
</dbReference>
<dbReference type="eggNOG" id="ENOG50316UT">
    <property type="taxonomic scope" value="Bacteria"/>
</dbReference>
<sequence length="159" mass="17505">MNKLIVILALLLSACAGFGIFKHKPQLYADKFTGDHASLARCVISKLRSDTRWVIGGLGYEVRRYPDIDATEVYAYPLGALPGMYARNLPTNPDAVGIYAEPVPKVRNYAGSTYTGPDYSFLLMIKRTDNESVRATLRGNEYEGSIAWENLKACSSSSS</sequence>